<evidence type="ECO:0000259" key="1">
    <source>
        <dbReference type="Pfam" id="PF13229"/>
    </source>
</evidence>
<sequence>MKAFIPLLLCLWIIGVIRADDTAKIATLLAPAAQAGGIVTIPPGDYHLDGVVPITLSSNTTVSAYGARFHLPEKLGDKSRIILFQGTDLVHFTWLGGEFIGHVFDPAQKENAWEPSVNTKAIEITTTEGGATHDILFRDVKSNGVAGAVIGVHGLTQKGRDGQVITHAERVAVESCTLLRSGKFMWDYGYLWQILTWPDAYEAWEVERAKQYFRMDMVHDNLVMEDGDDRVRFDNRIKPLVVSLTDEPREVITFLTTDLPKNILHGRQYFIVGTNEKYIKISDQLGGPPLKFDGNAGPATSLCYNLSACYSAWAPTGAGPGKGAFDITGTKDVRVTGCQLSALGDTMHIQGCRNIVFANNQILGSRMGAFFLAEFCQNATITGNLIDGTNGSRVMSVEKSCTDVTITGNTFRNGGRGSWINQPKNFILQGNVFVNNTTKNEPDMRRGRIAFQTGKPVAFPELYFTLYEEGASYGPVIVKDNVFALGDSAPEDAVTFAPNGRDIQMTGNVFQNRTAHIVVDPSCENLIFRENQGAEVKNAPVGFNHGRR</sequence>
<keyword evidence="2" id="KW-0456">Lyase</keyword>
<dbReference type="InterPro" id="IPR011050">
    <property type="entry name" value="Pectin_lyase_fold/virulence"/>
</dbReference>
<name>A0A4R7SRH5_9BACT</name>
<dbReference type="Pfam" id="PF13229">
    <property type="entry name" value="Beta_helix"/>
    <property type="match status" value="1"/>
</dbReference>
<dbReference type="Gene3D" id="2.160.20.10">
    <property type="entry name" value="Single-stranded right-handed beta-helix, Pectin lyase-like"/>
    <property type="match status" value="2"/>
</dbReference>
<protein>
    <submittedName>
        <fullName evidence="2">Parallel beta helix pectate lyase-like protein</fullName>
    </submittedName>
</protein>
<comment type="caution">
    <text evidence="2">The sequence shown here is derived from an EMBL/GenBank/DDBJ whole genome shotgun (WGS) entry which is preliminary data.</text>
</comment>
<keyword evidence="3" id="KW-1185">Reference proteome</keyword>
<dbReference type="SMART" id="SM00710">
    <property type="entry name" value="PbH1"/>
    <property type="match status" value="4"/>
</dbReference>
<dbReference type="InterPro" id="IPR039448">
    <property type="entry name" value="Beta_helix"/>
</dbReference>
<gene>
    <name evidence="2" type="ORF">EI77_01031</name>
</gene>
<organism evidence="2 3">
    <name type="scientific">Prosthecobacter fusiformis</name>
    <dbReference type="NCBI Taxonomy" id="48464"/>
    <lineage>
        <taxon>Bacteria</taxon>
        <taxon>Pseudomonadati</taxon>
        <taxon>Verrucomicrobiota</taxon>
        <taxon>Verrucomicrobiia</taxon>
        <taxon>Verrucomicrobiales</taxon>
        <taxon>Verrucomicrobiaceae</taxon>
        <taxon>Prosthecobacter</taxon>
    </lineage>
</organism>
<accession>A0A4R7SRH5</accession>
<reference evidence="2 3" key="1">
    <citation type="submission" date="2019-03" db="EMBL/GenBank/DDBJ databases">
        <title>Genomic Encyclopedia of Archaeal and Bacterial Type Strains, Phase II (KMG-II): from individual species to whole genera.</title>
        <authorList>
            <person name="Goeker M."/>
        </authorList>
    </citation>
    <scope>NUCLEOTIDE SEQUENCE [LARGE SCALE GENOMIC DNA]</scope>
    <source>
        <strain evidence="2 3">ATCC 25309</strain>
    </source>
</reference>
<dbReference type="GO" id="GO:0016829">
    <property type="term" value="F:lyase activity"/>
    <property type="evidence" value="ECO:0007669"/>
    <property type="project" value="UniProtKB-KW"/>
</dbReference>
<dbReference type="InterPro" id="IPR006626">
    <property type="entry name" value="PbH1"/>
</dbReference>
<dbReference type="SUPFAM" id="SSF51126">
    <property type="entry name" value="Pectin lyase-like"/>
    <property type="match status" value="1"/>
</dbReference>
<feature type="domain" description="Right handed beta helix" evidence="1">
    <location>
        <begin position="325"/>
        <end position="437"/>
    </location>
</feature>
<dbReference type="Proteomes" id="UP000295662">
    <property type="component" value="Unassembled WGS sequence"/>
</dbReference>
<evidence type="ECO:0000313" key="2">
    <source>
        <dbReference type="EMBL" id="TDU81721.1"/>
    </source>
</evidence>
<dbReference type="EMBL" id="SOCA01000001">
    <property type="protein sequence ID" value="TDU81721.1"/>
    <property type="molecule type" value="Genomic_DNA"/>
</dbReference>
<evidence type="ECO:0000313" key="3">
    <source>
        <dbReference type="Proteomes" id="UP000295662"/>
    </source>
</evidence>
<dbReference type="OrthoDB" id="177310at2"/>
<dbReference type="InterPro" id="IPR012334">
    <property type="entry name" value="Pectin_lyas_fold"/>
</dbReference>
<dbReference type="RefSeq" id="WP_133793649.1">
    <property type="nucleotide sequence ID" value="NZ_SOCA01000001.1"/>
</dbReference>
<proteinExistence type="predicted"/>
<dbReference type="AlphaFoldDB" id="A0A4R7SRH5"/>